<name>A0A2H0YWM2_9BACT</name>
<organism evidence="1 2">
    <name type="scientific">Candidatus Kerfeldbacteria bacterium CG08_land_8_20_14_0_20_40_16</name>
    <dbReference type="NCBI Taxonomy" id="2014244"/>
    <lineage>
        <taxon>Bacteria</taxon>
        <taxon>Candidatus Kerfeldiibacteriota</taxon>
    </lineage>
</organism>
<dbReference type="EMBL" id="PEXU01000014">
    <property type="protein sequence ID" value="PIS42894.1"/>
    <property type="molecule type" value="Genomic_DNA"/>
</dbReference>
<evidence type="ECO:0000313" key="1">
    <source>
        <dbReference type="EMBL" id="PIS42894.1"/>
    </source>
</evidence>
<comment type="caution">
    <text evidence="1">The sequence shown here is derived from an EMBL/GenBank/DDBJ whole genome shotgun (WGS) entry which is preliminary data.</text>
</comment>
<dbReference type="Proteomes" id="UP000231542">
    <property type="component" value="Unassembled WGS sequence"/>
</dbReference>
<sequence length="119" mass="13497">MEVYLDKYNQYPDNSVYGGTDYNRFGYWWDSSCGGDNPNDEFLTALKDEGIMLTIPDDPSHTTQQNCYLYSAATVLSGYDNRYFLLMLMEDGDNIQSIGCVGSDIALRPNNSCFSQQHD</sequence>
<protein>
    <submittedName>
        <fullName evidence="1">Uncharacterized protein</fullName>
    </submittedName>
</protein>
<accession>A0A2H0YWM2</accession>
<reference evidence="1 2" key="1">
    <citation type="submission" date="2017-09" db="EMBL/GenBank/DDBJ databases">
        <title>Depth-based differentiation of microbial function through sediment-hosted aquifers and enrichment of novel symbionts in the deep terrestrial subsurface.</title>
        <authorList>
            <person name="Probst A.J."/>
            <person name="Ladd B."/>
            <person name="Jarett J.K."/>
            <person name="Geller-Mcgrath D.E."/>
            <person name="Sieber C.M."/>
            <person name="Emerson J.B."/>
            <person name="Anantharaman K."/>
            <person name="Thomas B.C."/>
            <person name="Malmstrom R."/>
            <person name="Stieglmeier M."/>
            <person name="Klingl A."/>
            <person name="Woyke T."/>
            <person name="Ryan C.M."/>
            <person name="Banfield J.F."/>
        </authorList>
    </citation>
    <scope>NUCLEOTIDE SEQUENCE [LARGE SCALE GENOMIC DNA]</scope>
    <source>
        <strain evidence="1">CG08_land_8_20_14_0_20_40_16</strain>
    </source>
</reference>
<gene>
    <name evidence="1" type="ORF">COT24_01280</name>
</gene>
<evidence type="ECO:0000313" key="2">
    <source>
        <dbReference type="Proteomes" id="UP000231542"/>
    </source>
</evidence>
<dbReference type="AlphaFoldDB" id="A0A2H0YWM2"/>
<proteinExistence type="predicted"/>